<dbReference type="PROSITE" id="PS51891">
    <property type="entry name" value="CENP_V_GFA"/>
    <property type="match status" value="1"/>
</dbReference>
<gene>
    <name evidence="5" type="ORF">GbCGDNIH9_8474</name>
</gene>
<comment type="similarity">
    <text evidence="1">Belongs to the Gfa family.</text>
</comment>
<evidence type="ECO:0000313" key="5">
    <source>
        <dbReference type="EMBL" id="APH54209.1"/>
    </source>
</evidence>
<reference evidence="6" key="1">
    <citation type="submission" date="2016-11" db="EMBL/GenBank/DDBJ databases">
        <title>Comparative genomic and phenotypic analysis of Granulibacter bethesdensis clinical isolates from patients with chronic granulomatous disease.</title>
        <authorList>
            <person name="Zarember K.A."/>
            <person name="Porcella S.F."/>
            <person name="Chu J."/>
            <person name="Ding L."/>
            <person name="Dahlstrom E."/>
            <person name="Barbian K."/>
            <person name="Martens C."/>
            <person name="Sykora L."/>
            <person name="Kramer S."/>
            <person name="Pettinato A.M."/>
            <person name="Hong H."/>
            <person name="Wald G."/>
            <person name="Berg L.J."/>
            <person name="Rogge L.S."/>
            <person name="Greenberg D.E."/>
            <person name="Falcone E.L."/>
            <person name="Neves J.F."/>
            <person name="Simoes M.J."/>
            <person name="Casal M."/>
            <person name="Rodriguez-Lopez F.C."/>
            <person name="Zelazny A."/>
            <person name="Gallin J.I."/>
            <person name="Holland S.M."/>
        </authorList>
    </citation>
    <scope>NUCLEOTIDE SEQUENCE [LARGE SCALE GENOMIC DNA]</scope>
    <source>
        <strain evidence="6">NIH9.1</strain>
    </source>
</reference>
<evidence type="ECO:0000256" key="1">
    <source>
        <dbReference type="ARBA" id="ARBA00005495"/>
    </source>
</evidence>
<dbReference type="PANTHER" id="PTHR28620:SF1">
    <property type="entry name" value="CENP-V_GFA DOMAIN-CONTAINING PROTEIN"/>
    <property type="match status" value="1"/>
</dbReference>
<accession>A0AAC9K9S0</accession>
<dbReference type="EMBL" id="CP018191">
    <property type="protein sequence ID" value="APH54209.1"/>
    <property type="molecule type" value="Genomic_DNA"/>
</dbReference>
<dbReference type="InterPro" id="IPR006913">
    <property type="entry name" value="CENP-V/GFA"/>
</dbReference>
<dbReference type="Proteomes" id="UP000182373">
    <property type="component" value="Chromosome"/>
</dbReference>
<dbReference type="Gene3D" id="2.170.150.70">
    <property type="match status" value="1"/>
</dbReference>
<dbReference type="AlphaFoldDB" id="A0AAC9K9S0"/>
<proteinExistence type="inferred from homology"/>
<keyword evidence="3" id="KW-0862">Zinc</keyword>
<evidence type="ECO:0000259" key="4">
    <source>
        <dbReference type="PROSITE" id="PS51891"/>
    </source>
</evidence>
<keyword evidence="2" id="KW-0479">Metal-binding</keyword>
<dbReference type="InterPro" id="IPR052355">
    <property type="entry name" value="CENP-V-like"/>
</dbReference>
<protein>
    <recommendedName>
        <fullName evidence="4">CENP-V/GFA domain-containing protein</fullName>
    </recommendedName>
</protein>
<dbReference type="Pfam" id="PF04828">
    <property type="entry name" value="GFA"/>
    <property type="match status" value="1"/>
</dbReference>
<dbReference type="SUPFAM" id="SSF51316">
    <property type="entry name" value="Mss4-like"/>
    <property type="match status" value="1"/>
</dbReference>
<dbReference type="PANTHER" id="PTHR28620">
    <property type="entry name" value="CENTROMERE PROTEIN V"/>
    <property type="match status" value="1"/>
</dbReference>
<evidence type="ECO:0000256" key="2">
    <source>
        <dbReference type="ARBA" id="ARBA00022723"/>
    </source>
</evidence>
<organism evidence="5 6">
    <name type="scientific">Granulibacter bethesdensis</name>
    <dbReference type="NCBI Taxonomy" id="364410"/>
    <lineage>
        <taxon>Bacteria</taxon>
        <taxon>Pseudomonadati</taxon>
        <taxon>Pseudomonadota</taxon>
        <taxon>Alphaproteobacteria</taxon>
        <taxon>Acetobacterales</taxon>
        <taxon>Acetobacteraceae</taxon>
        <taxon>Granulibacter</taxon>
    </lineage>
</organism>
<dbReference type="GO" id="GO:0016846">
    <property type="term" value="F:carbon-sulfur lyase activity"/>
    <property type="evidence" value="ECO:0007669"/>
    <property type="project" value="InterPro"/>
</dbReference>
<feature type="domain" description="CENP-V/GFA" evidence="4">
    <location>
        <begin position="3"/>
        <end position="114"/>
    </location>
</feature>
<dbReference type="GO" id="GO:0046872">
    <property type="term" value="F:metal ion binding"/>
    <property type="evidence" value="ECO:0007669"/>
    <property type="project" value="UniProtKB-KW"/>
</dbReference>
<evidence type="ECO:0000313" key="6">
    <source>
        <dbReference type="Proteomes" id="UP000182373"/>
    </source>
</evidence>
<evidence type="ECO:0000256" key="3">
    <source>
        <dbReference type="ARBA" id="ARBA00022833"/>
    </source>
</evidence>
<name>A0AAC9K9S0_9PROT</name>
<dbReference type="InterPro" id="IPR011057">
    <property type="entry name" value="Mss4-like_sf"/>
</dbReference>
<dbReference type="RefSeq" id="WP_072572312.1">
    <property type="nucleotide sequence ID" value="NZ_CP018194.1"/>
</dbReference>
<sequence>MPLTATCHCGAVAITLSELPTELTRCNCSLCRSYGVVWAYYDEASVAIPDGVETDTYTWNGRNVDFHRCRCCGCVTHWVPRRRSRKMRGVNANLMPADRITSVRVRHRDGAKTGKYLD</sequence>